<protein>
    <recommendedName>
        <fullName evidence="2">EF-hand domain-containing protein</fullName>
    </recommendedName>
</protein>
<proteinExistence type="predicted"/>
<dbReference type="PROSITE" id="PS50222">
    <property type="entry name" value="EF_HAND_2"/>
    <property type="match status" value="1"/>
</dbReference>
<dbReference type="InterPro" id="IPR011992">
    <property type="entry name" value="EF-hand-dom_pair"/>
</dbReference>
<feature type="region of interest" description="Disordered" evidence="1">
    <location>
        <begin position="1"/>
        <end position="169"/>
    </location>
</feature>
<evidence type="ECO:0000313" key="4">
    <source>
        <dbReference type="Proteomes" id="UP001152320"/>
    </source>
</evidence>
<dbReference type="Pfam" id="PF17743">
    <property type="entry name" value="DUF5580"/>
    <property type="match status" value="1"/>
</dbReference>
<feature type="compositionally biased region" description="Basic and acidic residues" evidence="1">
    <location>
        <begin position="447"/>
        <end position="457"/>
    </location>
</feature>
<dbReference type="PANTHER" id="PTHR34830">
    <property type="entry name" value="SIMILAR TO HYPOTHETICAL PROTEIN MGC34837"/>
    <property type="match status" value="1"/>
</dbReference>
<reference evidence="3" key="1">
    <citation type="submission" date="2021-10" db="EMBL/GenBank/DDBJ databases">
        <title>Tropical sea cucumber genome reveals ecological adaptation and Cuvierian tubules defense mechanism.</title>
        <authorList>
            <person name="Chen T."/>
        </authorList>
    </citation>
    <scope>NUCLEOTIDE SEQUENCE</scope>
    <source>
        <strain evidence="3">Nanhai2018</strain>
        <tissue evidence="3">Muscle</tissue>
    </source>
</reference>
<dbReference type="InterPro" id="IPR048316">
    <property type="entry name" value="DUF5580_N"/>
</dbReference>
<feature type="compositionally biased region" description="Basic and acidic residues" evidence="1">
    <location>
        <begin position="512"/>
        <end position="527"/>
    </location>
</feature>
<feature type="region of interest" description="Disordered" evidence="1">
    <location>
        <begin position="503"/>
        <end position="538"/>
    </location>
</feature>
<feature type="compositionally biased region" description="Basic residues" evidence="1">
    <location>
        <begin position="1"/>
        <end position="10"/>
    </location>
</feature>
<feature type="region of interest" description="Disordered" evidence="1">
    <location>
        <begin position="445"/>
        <end position="483"/>
    </location>
</feature>
<dbReference type="PANTHER" id="PTHR34830:SF1">
    <property type="entry name" value="GENE 12695-RELATED"/>
    <property type="match status" value="1"/>
</dbReference>
<comment type="caution">
    <text evidence="3">The sequence shown here is derived from an EMBL/GenBank/DDBJ whole genome shotgun (WGS) entry which is preliminary data.</text>
</comment>
<dbReference type="InterPro" id="IPR049247">
    <property type="entry name" value="DUF5580_C"/>
</dbReference>
<feature type="compositionally biased region" description="Polar residues" evidence="1">
    <location>
        <begin position="98"/>
        <end position="108"/>
    </location>
</feature>
<feature type="domain" description="EF-hand" evidence="2">
    <location>
        <begin position="370"/>
        <end position="405"/>
    </location>
</feature>
<gene>
    <name evidence="3" type="ORF">HOLleu_14171</name>
</gene>
<dbReference type="OrthoDB" id="9989690at2759"/>
<sequence length="655" mass="73842">MSKRRTHHASAARSAPFGTDVQPKLNVKIIGGVAVEIPVDTPPSSAGSSKRGTPDLKTGPHGTPPLQTQPQNADYISKDSRDSSHENQRAPPHMGIHPTTSPSDSSNSHIHDQFGRRNSFPNPHKILPPISSPNMHQGPNKDHNSYNQQPPYSHPSTAIPPTISSPSHPEITLSEQLRSYLIDYDAYRFKEMYSDLAEFDRKLSGHVTKAQVNMMSLKHQLPIPTTLMRLVLSNFGNDSNPDLVNYEKLIQYLARVQLGTAQAETLIQESVKKFVDAGTSFTNGKEGLDYEIAKFEKGEELAQLQRFEAEKDSISEGTSQSDREETIEEIPKKVIYVASKKPLKTFPEQENAKFMSLLKQQYVIGEHSGHDFDAMREKFADLDKQGTGTVTRKEIDQICLFYRVPVQGSLMDKLLQRCDTGSGQLSWIEFVDYLEKAQPQAKTASKVRIEHTVESSERPTTWPTTKGTERTARESTKQRGLPEQVDEIPAWERRKPLGRLETRSPKKGISAVEHEITRNDTPSEDRVSPTLPPTPHGGDQYEVAQLKALARQHRQKRENQQRAAMQNRQVAQRADDDPWFDRFMHLARGVYNSDSTNSGFLEREEMFRLIKNYNLIYQLGMTTPRIQSIVTSLSNGVNEVPIEPVLASLRQEKPK</sequence>
<accession>A0A9Q1C798</accession>
<dbReference type="InterPro" id="IPR040774">
    <property type="entry name" value="DUF5580"/>
</dbReference>
<dbReference type="SUPFAM" id="SSF47473">
    <property type="entry name" value="EF-hand"/>
    <property type="match status" value="1"/>
</dbReference>
<dbReference type="Gene3D" id="1.10.238.10">
    <property type="entry name" value="EF-hand"/>
    <property type="match status" value="1"/>
</dbReference>
<feature type="compositionally biased region" description="Basic and acidic residues" evidence="1">
    <location>
        <begin position="467"/>
        <end position="477"/>
    </location>
</feature>
<dbReference type="GO" id="GO:0005509">
    <property type="term" value="F:calcium ion binding"/>
    <property type="evidence" value="ECO:0007669"/>
    <property type="project" value="InterPro"/>
</dbReference>
<dbReference type="Pfam" id="PF20743">
    <property type="entry name" value="DUF5580_C"/>
    <property type="match status" value="1"/>
</dbReference>
<evidence type="ECO:0000259" key="2">
    <source>
        <dbReference type="PROSITE" id="PS50222"/>
    </source>
</evidence>
<feature type="compositionally biased region" description="Polar residues" evidence="1">
    <location>
        <begin position="42"/>
        <end position="51"/>
    </location>
</feature>
<name>A0A9Q1C798_HOLLE</name>
<feature type="compositionally biased region" description="Low complexity" evidence="1">
    <location>
        <begin position="154"/>
        <end position="169"/>
    </location>
</feature>
<dbReference type="AlphaFoldDB" id="A0A9Q1C798"/>
<evidence type="ECO:0000313" key="3">
    <source>
        <dbReference type="EMBL" id="KAJ8039992.1"/>
    </source>
</evidence>
<evidence type="ECO:0000256" key="1">
    <source>
        <dbReference type="SAM" id="MobiDB-lite"/>
    </source>
</evidence>
<dbReference type="EMBL" id="JAIZAY010000006">
    <property type="protein sequence ID" value="KAJ8039992.1"/>
    <property type="molecule type" value="Genomic_DNA"/>
</dbReference>
<dbReference type="InterPro" id="IPR002048">
    <property type="entry name" value="EF_hand_dom"/>
</dbReference>
<keyword evidence="4" id="KW-1185">Reference proteome</keyword>
<organism evidence="3 4">
    <name type="scientific">Holothuria leucospilota</name>
    <name type="common">Black long sea cucumber</name>
    <name type="synonym">Mertensiothuria leucospilota</name>
    <dbReference type="NCBI Taxonomy" id="206669"/>
    <lineage>
        <taxon>Eukaryota</taxon>
        <taxon>Metazoa</taxon>
        <taxon>Echinodermata</taxon>
        <taxon>Eleutherozoa</taxon>
        <taxon>Echinozoa</taxon>
        <taxon>Holothuroidea</taxon>
        <taxon>Aspidochirotacea</taxon>
        <taxon>Aspidochirotida</taxon>
        <taxon>Holothuriidae</taxon>
        <taxon>Holothuria</taxon>
    </lineage>
</organism>
<feature type="compositionally biased region" description="Polar residues" evidence="1">
    <location>
        <begin position="65"/>
        <end position="74"/>
    </location>
</feature>
<dbReference type="Proteomes" id="UP001152320">
    <property type="component" value="Chromosome 6"/>
</dbReference>
<feature type="compositionally biased region" description="Basic and acidic residues" evidence="1">
    <location>
        <begin position="76"/>
        <end position="88"/>
    </location>
</feature>